<dbReference type="VEuPathDB" id="AmoebaDB:NfTy_072810"/>
<evidence type="ECO:0000256" key="1">
    <source>
        <dbReference type="SAM" id="MobiDB-lite"/>
    </source>
</evidence>
<accession>Q25553</accession>
<feature type="non-terminal residue" evidence="2">
    <location>
        <position position="1"/>
    </location>
</feature>
<dbReference type="VEuPathDB" id="AmoebaDB:NF0047660"/>
<name>Q25553_NAEFO</name>
<proteinExistence type="evidence at transcript level"/>
<feature type="compositionally biased region" description="Polar residues" evidence="1">
    <location>
        <begin position="150"/>
        <end position="165"/>
    </location>
</feature>
<sequence>FMMEFLDDESLFRIVMPLSKHFEDYSVDLIYRRNIERGYRLLNFIYSYKTISQIPPSSTSTTTPQSLETDDENPLFSTEMFDKLYENTVLKCIDLHDYCDHVCSLIIPLLNQYTRQREDHIRLFVVPKKIKISRLLSPTSSNNDEEPSIFSVTPNSSGVTPPTSSLFDSSNPELVSNLDLFKVGEKHFRINRSNGDKFNGIKRLSVSDTEGKKLLFHKRYFQFLTFLNLIISIDYLKTWQSALMNDLSMFRRISSKKSILLSKEARKLEEEAFLFCRELFYCCKRLKVLRHLIHYRKKLKALIVQITEIEKPQKNGLWPEEKKAFMMLLSIFDNLKAEHPYSKKLSRKIVDFYNKYLIQTEEGQSRIELYESTTFNIKFFLERCCANIKKELEKQK</sequence>
<reference evidence="2" key="1">
    <citation type="submission" date="1995-12" db="EMBL/GenBank/DDBJ databases">
        <title>Codon usage in Naegleria fowleri.</title>
        <authorList>
            <person name="Shaw D.R."/>
            <person name="Sullivan P.K."/>
            <person name="Marciano-Cabral F."/>
            <person name="Ennis H.L."/>
        </authorList>
    </citation>
    <scope>NUCLEOTIDE SEQUENCE</scope>
    <source>
        <strain evidence="2">LEE mp</strain>
    </source>
</reference>
<protein>
    <submittedName>
        <fullName evidence="2">Uncharacterized protein</fullName>
    </submittedName>
</protein>
<dbReference type="EMBL" id="U43122">
    <property type="protein sequence ID" value="AAB01777.1"/>
    <property type="molecule type" value="mRNA"/>
</dbReference>
<dbReference type="AlphaFoldDB" id="Q25553"/>
<evidence type="ECO:0000313" key="2">
    <source>
        <dbReference type="EMBL" id="AAB01777.1"/>
    </source>
</evidence>
<organism evidence="2">
    <name type="scientific">Naegleria fowleri</name>
    <name type="common">Brain eating amoeba</name>
    <dbReference type="NCBI Taxonomy" id="5763"/>
    <lineage>
        <taxon>Eukaryota</taxon>
        <taxon>Discoba</taxon>
        <taxon>Heterolobosea</taxon>
        <taxon>Tetramitia</taxon>
        <taxon>Eutetramitia</taxon>
        <taxon>Vahlkampfiidae</taxon>
        <taxon>Naegleria</taxon>
    </lineage>
</organism>
<feature type="region of interest" description="Disordered" evidence="1">
    <location>
        <begin position="137"/>
        <end position="165"/>
    </location>
</feature>